<protein>
    <recommendedName>
        <fullName evidence="7">PA2779 family protein</fullName>
    </recommendedName>
</protein>
<evidence type="ECO:0000313" key="6">
    <source>
        <dbReference type="Proteomes" id="UP000294772"/>
    </source>
</evidence>
<keyword evidence="1" id="KW-1133">Transmembrane helix</keyword>
<sequence>MSYPFPVSRWLRSIACAVSVCFGASAFAQPVQATLITTEQVAQEVALQARRAEGQAHRDALAAHLDRPELQARLQEWGVTPEQARERVAALTDEEAAELVARIDAAPAGGDVIGAIIFVFVLLLITDILGFTKVFPFTRSVR</sequence>
<dbReference type="Pfam" id="PF20332">
    <property type="entry name" value="DUF6627"/>
    <property type="match status" value="1"/>
</dbReference>
<dbReference type="RefSeq" id="WP_104358192.1">
    <property type="nucleotide sequence ID" value="NZ_CALFFA010000022.1"/>
</dbReference>
<reference evidence="3 5" key="1">
    <citation type="submission" date="2018-02" db="EMBL/GenBank/DDBJ databases">
        <title>Reclassifiation of [Polyangium] brachysporum DSM 7029 as Guopingzhaonella breviflexa gen. nov., sp. nov., a member of the family Comamonadaceae.</title>
        <authorList>
            <person name="Tang B."/>
        </authorList>
    </citation>
    <scope>NUCLEOTIDE SEQUENCE [LARGE SCALE GENOMIC DNA]</scope>
    <source>
        <strain evidence="3 5">DSM 15344</strain>
    </source>
</reference>
<keyword evidence="2" id="KW-0732">Signal</keyword>
<accession>A0A2S5T2T2</accession>
<dbReference type="Proteomes" id="UP000294772">
    <property type="component" value="Unassembled WGS sequence"/>
</dbReference>
<keyword evidence="1" id="KW-0812">Transmembrane</keyword>
<gene>
    <name evidence="3" type="ORF">C1702_13280</name>
    <name evidence="4" type="ORF">EV676_101173</name>
</gene>
<keyword evidence="5" id="KW-1185">Reference proteome</keyword>
<comment type="caution">
    <text evidence="3">The sequence shown here is derived from an EMBL/GenBank/DDBJ whole genome shotgun (WGS) entry which is preliminary data.</text>
</comment>
<evidence type="ECO:0000313" key="4">
    <source>
        <dbReference type="EMBL" id="TCP09599.1"/>
    </source>
</evidence>
<dbReference type="NCBIfam" id="NF033919">
    <property type="entry name" value="PA2779_fam"/>
    <property type="match status" value="1"/>
</dbReference>
<dbReference type="EMBL" id="PSNY01000014">
    <property type="protein sequence ID" value="PPE69239.1"/>
    <property type="molecule type" value="Genomic_DNA"/>
</dbReference>
<evidence type="ECO:0008006" key="7">
    <source>
        <dbReference type="Google" id="ProtNLM"/>
    </source>
</evidence>
<feature type="chain" id="PRO_5040677291" description="PA2779 family protein" evidence="2">
    <location>
        <begin position="29"/>
        <end position="142"/>
    </location>
</feature>
<dbReference type="OrthoDB" id="7651521at2"/>
<organism evidence="3 5">
    <name type="scientific">Caldimonas thermodepolymerans</name>
    <dbReference type="NCBI Taxonomy" id="215580"/>
    <lineage>
        <taxon>Bacteria</taxon>
        <taxon>Pseudomonadati</taxon>
        <taxon>Pseudomonadota</taxon>
        <taxon>Betaproteobacteria</taxon>
        <taxon>Burkholderiales</taxon>
        <taxon>Sphaerotilaceae</taxon>
        <taxon>Caldimonas</taxon>
    </lineage>
</organism>
<evidence type="ECO:0000256" key="1">
    <source>
        <dbReference type="SAM" id="Phobius"/>
    </source>
</evidence>
<dbReference type="InterPro" id="IPR016924">
    <property type="entry name" value="UCP029543"/>
</dbReference>
<proteinExistence type="predicted"/>
<evidence type="ECO:0000313" key="5">
    <source>
        <dbReference type="Proteomes" id="UP000239406"/>
    </source>
</evidence>
<evidence type="ECO:0000256" key="2">
    <source>
        <dbReference type="SAM" id="SignalP"/>
    </source>
</evidence>
<evidence type="ECO:0000313" key="3">
    <source>
        <dbReference type="EMBL" id="PPE69239.1"/>
    </source>
</evidence>
<reference evidence="4 6" key="2">
    <citation type="submission" date="2019-03" db="EMBL/GenBank/DDBJ databases">
        <title>Genomic Encyclopedia of Type Strains, Phase IV (KMG-IV): sequencing the most valuable type-strain genomes for metagenomic binning, comparative biology and taxonomic classification.</title>
        <authorList>
            <person name="Goeker M."/>
        </authorList>
    </citation>
    <scope>NUCLEOTIDE SEQUENCE [LARGE SCALE GENOMIC DNA]</scope>
    <source>
        <strain evidence="4 6">DSM 15264</strain>
    </source>
</reference>
<keyword evidence="1" id="KW-0472">Membrane</keyword>
<dbReference type="InterPro" id="IPR046735">
    <property type="entry name" value="PA2779-like"/>
</dbReference>
<dbReference type="EMBL" id="SLXF01000001">
    <property type="protein sequence ID" value="TCP09599.1"/>
    <property type="molecule type" value="Genomic_DNA"/>
</dbReference>
<feature type="transmembrane region" description="Helical" evidence="1">
    <location>
        <begin position="112"/>
        <end position="132"/>
    </location>
</feature>
<feature type="signal peptide" evidence="2">
    <location>
        <begin position="1"/>
        <end position="28"/>
    </location>
</feature>
<dbReference type="Proteomes" id="UP000239406">
    <property type="component" value="Unassembled WGS sequence"/>
</dbReference>
<dbReference type="AlphaFoldDB" id="A0A2S5T2T2"/>
<name>A0A2S5T2T2_9BURK</name>
<dbReference type="PIRSF" id="PIRSF029543">
    <property type="entry name" value="UCP029543"/>
    <property type="match status" value="1"/>
</dbReference>